<evidence type="ECO:0000313" key="1">
    <source>
        <dbReference type="EMBL" id="STM37027.1"/>
    </source>
</evidence>
<proteinExistence type="predicted"/>
<gene>
    <name evidence="1" type="primary">yghZ_1</name>
    <name evidence="1" type="ORF">NCTC8500_00743</name>
</gene>
<sequence length="35" mass="3931">MQALNNLTFSTKELAQIDQHIADGELNLWQASSDK</sequence>
<accession>A0A377DN21</accession>
<reference evidence="1 2" key="1">
    <citation type="submission" date="2018-06" db="EMBL/GenBank/DDBJ databases">
        <authorList>
            <consortium name="Pathogen Informatics"/>
            <person name="Doyle S."/>
        </authorList>
    </citation>
    <scope>NUCLEOTIDE SEQUENCE [LARGE SCALE GENOMIC DNA]</scope>
    <source>
        <strain evidence="1 2">NCTC8500</strain>
    </source>
</reference>
<name>A0A377DN21_ECOLX</name>
<evidence type="ECO:0000313" key="2">
    <source>
        <dbReference type="Proteomes" id="UP000254429"/>
    </source>
</evidence>
<dbReference type="EMBL" id="UGFG01000001">
    <property type="protein sequence ID" value="STM37027.1"/>
    <property type="molecule type" value="Genomic_DNA"/>
</dbReference>
<protein>
    <submittedName>
        <fullName evidence="1">Putative aldo/keto reductase</fullName>
    </submittedName>
</protein>
<dbReference type="Proteomes" id="UP000254429">
    <property type="component" value="Unassembled WGS sequence"/>
</dbReference>
<organism evidence="1 2">
    <name type="scientific">Escherichia coli</name>
    <dbReference type="NCBI Taxonomy" id="562"/>
    <lineage>
        <taxon>Bacteria</taxon>
        <taxon>Pseudomonadati</taxon>
        <taxon>Pseudomonadota</taxon>
        <taxon>Gammaproteobacteria</taxon>
        <taxon>Enterobacterales</taxon>
        <taxon>Enterobacteriaceae</taxon>
        <taxon>Escherichia</taxon>
    </lineage>
</organism>
<dbReference type="AlphaFoldDB" id="A0A377DN21"/>